<reference evidence="3" key="1">
    <citation type="submission" date="2016-10" db="EMBL/GenBank/DDBJ databases">
        <authorList>
            <person name="de Groot N.N."/>
        </authorList>
    </citation>
    <scope>NUCLEOTIDE SEQUENCE</scope>
</reference>
<feature type="domain" description="Outer membrane protein beta-barrel" evidence="2">
    <location>
        <begin position="40"/>
        <end position="204"/>
    </location>
</feature>
<proteinExistence type="predicted"/>
<keyword evidence="1" id="KW-0732">Signal</keyword>
<sequence>MKNITLSVLAMMAIGNISYAGGDIAPVVEPEVTVPAINESVSESGFYVGLGVSAVSTRDSGLDFFSEKEGQDRTGDIALLAGYDFNQYIAVEGRYMVSIAEEDILERSSWGIYVKPQYPVYEDFKVYALLGYGGFDADGIDGSTVNVDETSFQWGIGASYEVMDNISIFVDYLNIANDVETTTFITSPSNVDSDAITVGMTYKF</sequence>
<accession>A0A1W1BDB2</accession>
<dbReference type="EMBL" id="FPHD01000015">
    <property type="protein sequence ID" value="SFV51418.1"/>
    <property type="molecule type" value="Genomic_DNA"/>
</dbReference>
<name>A0A1W1BDB2_9ZZZZ</name>
<evidence type="ECO:0000313" key="3">
    <source>
        <dbReference type="EMBL" id="SFV51418.1"/>
    </source>
</evidence>
<organism evidence="3">
    <name type="scientific">hydrothermal vent metagenome</name>
    <dbReference type="NCBI Taxonomy" id="652676"/>
    <lineage>
        <taxon>unclassified sequences</taxon>
        <taxon>metagenomes</taxon>
        <taxon>ecological metagenomes</taxon>
    </lineage>
</organism>
<protein>
    <submittedName>
        <fullName evidence="3">Putative outer membrane protein OmpA</fullName>
    </submittedName>
</protein>
<evidence type="ECO:0000256" key="1">
    <source>
        <dbReference type="ARBA" id="ARBA00022729"/>
    </source>
</evidence>
<dbReference type="AlphaFoldDB" id="A0A1W1BDB2"/>
<dbReference type="SUPFAM" id="SSF56925">
    <property type="entry name" value="OMPA-like"/>
    <property type="match status" value="1"/>
</dbReference>
<evidence type="ECO:0000259" key="2">
    <source>
        <dbReference type="Pfam" id="PF13505"/>
    </source>
</evidence>
<dbReference type="InterPro" id="IPR027385">
    <property type="entry name" value="Beta-barrel_OMP"/>
</dbReference>
<gene>
    <name evidence="3" type="ORF">MNB_SV-8-727</name>
</gene>
<dbReference type="Gene3D" id="2.40.160.20">
    <property type="match status" value="1"/>
</dbReference>
<dbReference type="InterPro" id="IPR011250">
    <property type="entry name" value="OMP/PagP_B-barrel"/>
</dbReference>
<dbReference type="Pfam" id="PF13505">
    <property type="entry name" value="OMP_b-brl"/>
    <property type="match status" value="1"/>
</dbReference>